<dbReference type="Proteomes" id="UP001458880">
    <property type="component" value="Unassembled WGS sequence"/>
</dbReference>
<organism evidence="1 2">
    <name type="scientific">Popillia japonica</name>
    <name type="common">Japanese beetle</name>
    <dbReference type="NCBI Taxonomy" id="7064"/>
    <lineage>
        <taxon>Eukaryota</taxon>
        <taxon>Metazoa</taxon>
        <taxon>Ecdysozoa</taxon>
        <taxon>Arthropoda</taxon>
        <taxon>Hexapoda</taxon>
        <taxon>Insecta</taxon>
        <taxon>Pterygota</taxon>
        <taxon>Neoptera</taxon>
        <taxon>Endopterygota</taxon>
        <taxon>Coleoptera</taxon>
        <taxon>Polyphaga</taxon>
        <taxon>Scarabaeiformia</taxon>
        <taxon>Scarabaeidae</taxon>
        <taxon>Rutelinae</taxon>
        <taxon>Popillia</taxon>
    </lineage>
</organism>
<comment type="caution">
    <text evidence="1">The sequence shown here is derived from an EMBL/GenBank/DDBJ whole genome shotgun (WGS) entry which is preliminary data.</text>
</comment>
<sequence length="75" mass="8213">MQHHPGTWYLPWGVPLQKMVAVPIHPAGALHHLQAPAVHVQPMLTGLPAPLATLRTFVPQPSIRQPQRKVLAPLA</sequence>
<keyword evidence="2" id="KW-1185">Reference proteome</keyword>
<evidence type="ECO:0000313" key="1">
    <source>
        <dbReference type="EMBL" id="KAK9704486.1"/>
    </source>
</evidence>
<dbReference type="AlphaFoldDB" id="A0AAW1JLC9"/>
<name>A0AAW1JLC9_POPJA</name>
<protein>
    <submittedName>
        <fullName evidence="1">Uncharacterized protein</fullName>
    </submittedName>
</protein>
<evidence type="ECO:0000313" key="2">
    <source>
        <dbReference type="Proteomes" id="UP001458880"/>
    </source>
</evidence>
<accession>A0AAW1JLC9</accession>
<gene>
    <name evidence="1" type="ORF">QE152_g27851</name>
</gene>
<reference evidence="1 2" key="1">
    <citation type="journal article" date="2024" name="BMC Genomics">
        <title>De novo assembly and annotation of Popillia japonica's genome with initial clues to its potential as an invasive pest.</title>
        <authorList>
            <person name="Cucini C."/>
            <person name="Boschi S."/>
            <person name="Funari R."/>
            <person name="Cardaioli E."/>
            <person name="Iannotti N."/>
            <person name="Marturano G."/>
            <person name="Paoli F."/>
            <person name="Bruttini M."/>
            <person name="Carapelli A."/>
            <person name="Frati F."/>
            <person name="Nardi F."/>
        </authorList>
    </citation>
    <scope>NUCLEOTIDE SEQUENCE [LARGE SCALE GENOMIC DNA]</scope>
    <source>
        <strain evidence="1">DMR45628</strain>
    </source>
</reference>
<proteinExistence type="predicted"/>
<dbReference type="EMBL" id="JASPKY010000349">
    <property type="protein sequence ID" value="KAK9704486.1"/>
    <property type="molecule type" value="Genomic_DNA"/>
</dbReference>